<dbReference type="PANTHER" id="PTHR37957">
    <property type="entry name" value="BLR7070 PROTEIN"/>
    <property type="match status" value="1"/>
</dbReference>
<accession>A0A1X7CFH6</accession>
<dbReference type="EMBL" id="FWZU01000001">
    <property type="protein sequence ID" value="SME95465.1"/>
    <property type="molecule type" value="Genomic_DNA"/>
</dbReference>
<sequence>MIKKFIAAGTLLALSAGFAFAADFQIDQYEIETPLKYNVPYSGQYADRFPEGFPIGIGSGMTYVGLAKDGTRIFYAIGDRGPNADSPYVLVDGKKVPSKVFPAPDYTPSYGAIGLKDGKVTLLSRIEIKDTTGHKISGRPLPPNSVGSTGEIPLSDSYKVLSFDKEGLDTEGIAIDKKDGNLWICDEYGPFIAKMDVNTGRIIKKYSPGAGLPAIIAKRQPNRGMEGIAVTPSNKVIGAVQSICDVDGKVSASKAPFTRLVWLDPDTGETKMFAYPVDVDAYKKCQDVKIGDLQAVSDTQFLITEQGSGKDGLRNIIYLVDIKDATDLTDKKTAKGEELEMVSGADELKSLGIKMAGKKKIISLRDYGWKPSKAEGLALLPDMKTIAVCSDNDFGFGSVTINPAKNKDGKPVKKVTKYVLDDGKMTYDGSAVDTSFELKATGEKAGFWMITLPKKVTNY</sequence>
<dbReference type="Proteomes" id="UP000192906">
    <property type="component" value="Unassembled WGS sequence"/>
</dbReference>
<proteinExistence type="predicted"/>
<keyword evidence="1" id="KW-0732">Signal</keyword>
<dbReference type="InterPro" id="IPR027372">
    <property type="entry name" value="Phytase-like_dom"/>
</dbReference>
<dbReference type="PANTHER" id="PTHR37957:SF1">
    <property type="entry name" value="PHYTASE-LIKE DOMAIN-CONTAINING PROTEIN"/>
    <property type="match status" value="1"/>
</dbReference>
<dbReference type="RefSeq" id="WP_085098612.1">
    <property type="nucleotide sequence ID" value="NZ_FWZU01000001.1"/>
</dbReference>
<keyword evidence="4" id="KW-1185">Reference proteome</keyword>
<dbReference type="AlphaFoldDB" id="A0A1X7CFH6"/>
<name>A0A1X7CFH6_9BACT</name>
<feature type="signal peptide" evidence="1">
    <location>
        <begin position="1"/>
        <end position="21"/>
    </location>
</feature>
<organism evidence="3 4">
    <name type="scientific">Desulfovibrio gilichinskyi</name>
    <dbReference type="NCBI Taxonomy" id="1519643"/>
    <lineage>
        <taxon>Bacteria</taxon>
        <taxon>Pseudomonadati</taxon>
        <taxon>Thermodesulfobacteriota</taxon>
        <taxon>Desulfovibrionia</taxon>
        <taxon>Desulfovibrionales</taxon>
        <taxon>Desulfovibrionaceae</taxon>
        <taxon>Desulfovibrio</taxon>
    </lineage>
</organism>
<dbReference type="OrthoDB" id="384721at2"/>
<dbReference type="SUPFAM" id="SSF75011">
    <property type="entry name" value="3-carboxy-cis,cis-mucoante lactonizing enzyme"/>
    <property type="match status" value="1"/>
</dbReference>
<feature type="chain" id="PRO_5013208251" evidence="1">
    <location>
        <begin position="22"/>
        <end position="459"/>
    </location>
</feature>
<evidence type="ECO:0000259" key="2">
    <source>
        <dbReference type="Pfam" id="PF13449"/>
    </source>
</evidence>
<evidence type="ECO:0000313" key="3">
    <source>
        <dbReference type="EMBL" id="SME95465.1"/>
    </source>
</evidence>
<reference evidence="4" key="1">
    <citation type="submission" date="2017-04" db="EMBL/GenBank/DDBJ databases">
        <authorList>
            <person name="Varghese N."/>
            <person name="Submissions S."/>
        </authorList>
    </citation>
    <scope>NUCLEOTIDE SEQUENCE [LARGE SCALE GENOMIC DNA]</scope>
    <source>
        <strain evidence="4">K3S</strain>
    </source>
</reference>
<gene>
    <name evidence="3" type="ORF">SAMN06295933_0805</name>
</gene>
<evidence type="ECO:0000313" key="4">
    <source>
        <dbReference type="Proteomes" id="UP000192906"/>
    </source>
</evidence>
<protein>
    <submittedName>
        <fullName evidence="3">Uncharacterized conserved protein</fullName>
    </submittedName>
</protein>
<dbReference type="Pfam" id="PF13449">
    <property type="entry name" value="Phytase-like"/>
    <property type="match status" value="1"/>
</dbReference>
<feature type="domain" description="Phytase-like" evidence="2">
    <location>
        <begin position="65"/>
        <end position="394"/>
    </location>
</feature>
<dbReference type="STRING" id="1519643.SAMN06295933_0805"/>
<evidence type="ECO:0000256" key="1">
    <source>
        <dbReference type="SAM" id="SignalP"/>
    </source>
</evidence>